<protein>
    <submittedName>
        <fullName evidence="3">Putative thioesterase involved in non-ribosomal peptide biosynthesis</fullName>
    </submittedName>
</protein>
<gene>
    <name evidence="3" type="ORF">BA1DRAFT_00816</name>
</gene>
<organism evidence="3 4">
    <name type="scientific">Photorhabdus aegyptia</name>
    <dbReference type="NCBI Taxonomy" id="2805098"/>
    <lineage>
        <taxon>Bacteria</taxon>
        <taxon>Pseudomonadati</taxon>
        <taxon>Pseudomonadota</taxon>
        <taxon>Gammaproteobacteria</taxon>
        <taxon>Enterobacterales</taxon>
        <taxon>Morganellaceae</taxon>
        <taxon>Photorhabdus</taxon>
    </lineage>
</organism>
<dbReference type="RefSeq" id="WP_082303624.1">
    <property type="nucleotide sequence ID" value="NZ_CAWLTM010000106.1"/>
</dbReference>
<name>A0A022PK95_9GAMM</name>
<accession>A0A022PK95</accession>
<keyword evidence="4" id="KW-1185">Reference proteome</keyword>
<dbReference type="EMBL" id="JFGV01000009">
    <property type="protein sequence ID" value="EYU16532.1"/>
    <property type="molecule type" value="Genomic_DNA"/>
</dbReference>
<proteinExistence type="inferred from homology"/>
<dbReference type="InterPro" id="IPR029058">
    <property type="entry name" value="AB_hydrolase_fold"/>
</dbReference>
<evidence type="ECO:0000256" key="1">
    <source>
        <dbReference type="ARBA" id="ARBA00007169"/>
    </source>
</evidence>
<dbReference type="PANTHER" id="PTHR11487:SF0">
    <property type="entry name" value="S-ACYL FATTY ACID SYNTHASE THIOESTERASE, MEDIUM CHAIN"/>
    <property type="match status" value="1"/>
</dbReference>
<dbReference type="GO" id="GO:0008610">
    <property type="term" value="P:lipid biosynthetic process"/>
    <property type="evidence" value="ECO:0007669"/>
    <property type="project" value="TreeGrafter"/>
</dbReference>
<evidence type="ECO:0000259" key="2">
    <source>
        <dbReference type="Pfam" id="PF00975"/>
    </source>
</evidence>
<dbReference type="Pfam" id="PF00975">
    <property type="entry name" value="Thioesterase"/>
    <property type="match status" value="1"/>
</dbReference>
<comment type="similarity">
    <text evidence="1">Belongs to the thioesterase family.</text>
</comment>
<feature type="domain" description="Thioesterase" evidence="2">
    <location>
        <begin position="30"/>
        <end position="251"/>
    </location>
</feature>
<dbReference type="Proteomes" id="UP000023464">
    <property type="component" value="Unassembled WGS sequence"/>
</dbReference>
<comment type="caution">
    <text evidence="3">The sequence shown here is derived from an EMBL/GenBank/DDBJ whole genome shotgun (WGS) entry which is preliminary data.</text>
</comment>
<dbReference type="Gene3D" id="3.40.50.1820">
    <property type="entry name" value="alpha/beta hydrolase"/>
    <property type="match status" value="1"/>
</dbReference>
<dbReference type="AlphaFoldDB" id="A0A022PK95"/>
<sequence length="266" mass="30057">MLNIHSPISHSIIQISPPRHCMNVQPNRGLVCLPHAGGNASFFRAWGMKTPPQLGLYAIQYPGREERMGDKCHTSMSQLMHELVPVFLHQFHYMPYVLLGHSMGAAIAFELCHRLEKINMAPVAIILSSHPPLNKIVPSKFHQKTTPELWQEMVRIGGTHIDILHQKELMSILTPPLRFDYQLIEQYKPDLSIKLTTQIIVCGGDNDPDIDIECLQGWQSFSSTPIEVLTYSGGHFYLVGHAQALIEKAEQLLRRNCVPSTRESLP</sequence>
<dbReference type="PATRIC" id="fig|1393736.3.peg.828"/>
<dbReference type="SUPFAM" id="SSF53474">
    <property type="entry name" value="alpha/beta-Hydrolases"/>
    <property type="match status" value="1"/>
</dbReference>
<evidence type="ECO:0000313" key="3">
    <source>
        <dbReference type="EMBL" id="EYU16532.1"/>
    </source>
</evidence>
<dbReference type="InterPro" id="IPR001031">
    <property type="entry name" value="Thioesterase"/>
</dbReference>
<dbReference type="PANTHER" id="PTHR11487">
    <property type="entry name" value="THIOESTERASE"/>
    <property type="match status" value="1"/>
</dbReference>
<evidence type="ECO:0000313" key="4">
    <source>
        <dbReference type="Proteomes" id="UP000023464"/>
    </source>
</evidence>
<reference evidence="3 4" key="1">
    <citation type="submission" date="2014-03" db="EMBL/GenBank/DDBJ databases">
        <title>Draft Genome of Photorhabdus luminescens BA1, an Egyptian Isolate.</title>
        <authorList>
            <person name="Ghazal S."/>
            <person name="Hurst S.G.IV."/>
            <person name="Morris K."/>
            <person name="Thomas K."/>
            <person name="Tisa L.S."/>
        </authorList>
    </citation>
    <scope>NUCLEOTIDE SEQUENCE [LARGE SCALE GENOMIC DNA]</scope>
    <source>
        <strain evidence="3 4">BA1</strain>
    </source>
</reference>
<dbReference type="InterPro" id="IPR012223">
    <property type="entry name" value="TEII"/>
</dbReference>